<evidence type="ECO:0000313" key="8">
    <source>
        <dbReference type="EMBL" id="PKS13179.1"/>
    </source>
</evidence>
<keyword evidence="5 7" id="KW-0320">Glycogen biosynthesis</keyword>
<dbReference type="GO" id="GO:0005978">
    <property type="term" value="P:glycogen biosynthetic process"/>
    <property type="evidence" value="ECO:0007669"/>
    <property type="project" value="UniProtKB-UniPathway"/>
</dbReference>
<dbReference type="Pfam" id="PF05693">
    <property type="entry name" value="Glycogen_syn"/>
    <property type="match status" value="1"/>
</dbReference>
<dbReference type="Gene3D" id="3.40.50.2000">
    <property type="entry name" value="Glycogen Phosphorylase B"/>
    <property type="match status" value="2"/>
</dbReference>
<dbReference type="OrthoDB" id="6335297at2759"/>
<dbReference type="PANTHER" id="PTHR10176:SF3">
    <property type="entry name" value="GLYCOGEN [STARCH] SYNTHASE"/>
    <property type="match status" value="1"/>
</dbReference>
<comment type="catalytic activity">
    <reaction evidence="6">
        <text>[(1-&gt;4)-alpha-D-glucosyl](n) + UDP-alpha-D-glucose = [(1-&gt;4)-alpha-D-glucosyl](n+1) + UDP + H(+)</text>
        <dbReference type="Rhea" id="RHEA:18549"/>
        <dbReference type="Rhea" id="RHEA-COMP:9584"/>
        <dbReference type="Rhea" id="RHEA-COMP:9587"/>
        <dbReference type="ChEBI" id="CHEBI:15378"/>
        <dbReference type="ChEBI" id="CHEBI:15444"/>
        <dbReference type="ChEBI" id="CHEBI:58223"/>
        <dbReference type="ChEBI" id="CHEBI:58885"/>
        <dbReference type="EC" id="2.4.1.11"/>
    </reaction>
    <physiologicalReaction direction="left-to-right" evidence="6">
        <dbReference type="Rhea" id="RHEA:18550"/>
    </physiologicalReaction>
</comment>
<dbReference type="PANTHER" id="PTHR10176">
    <property type="entry name" value="GLYCOGEN SYNTHASE"/>
    <property type="match status" value="1"/>
</dbReference>
<dbReference type="SUPFAM" id="SSF53756">
    <property type="entry name" value="UDP-Glycosyltransferase/glycogen phosphorylase"/>
    <property type="match status" value="1"/>
</dbReference>
<comment type="pathway">
    <text evidence="1 7">Glycan biosynthesis; glycogen biosynthesis.</text>
</comment>
<evidence type="ECO:0000256" key="3">
    <source>
        <dbReference type="ARBA" id="ARBA00022676"/>
    </source>
</evidence>
<evidence type="ECO:0000313" key="9">
    <source>
        <dbReference type="Proteomes" id="UP000233524"/>
    </source>
</evidence>
<comment type="similarity">
    <text evidence="2 7">Belongs to the glycosyltransferase 3 family.</text>
</comment>
<comment type="function">
    <text evidence="7">Transfers the glycosyl residue from UDP-Glc to the non-reducing end of alpha-1,4-glucan.</text>
</comment>
<evidence type="ECO:0000256" key="1">
    <source>
        <dbReference type="ARBA" id="ARBA00004964"/>
    </source>
</evidence>
<dbReference type="EMBL" id="NLAX01000002">
    <property type="protein sequence ID" value="PKS13179.1"/>
    <property type="molecule type" value="Genomic_DNA"/>
</dbReference>
<evidence type="ECO:0000256" key="2">
    <source>
        <dbReference type="ARBA" id="ARBA00010686"/>
    </source>
</evidence>
<evidence type="ECO:0000256" key="7">
    <source>
        <dbReference type="RuleBase" id="RU363104"/>
    </source>
</evidence>
<proteinExistence type="inferred from homology"/>
<name>A0A2N3NL89_9PEZI</name>
<dbReference type="Proteomes" id="UP000233524">
    <property type="component" value="Unassembled WGS sequence"/>
</dbReference>
<keyword evidence="3 7" id="KW-0328">Glycosyltransferase</keyword>
<protein>
    <recommendedName>
        <fullName evidence="7">Glycogen [starch] synthase</fullName>
        <ecNumber evidence="7">2.4.1.11</ecNumber>
    </recommendedName>
</protein>
<dbReference type="VEuPathDB" id="FungiDB:jhhlp_000523"/>
<dbReference type="STRING" id="41688.A0A2N3NL89"/>
<reference evidence="8 9" key="1">
    <citation type="journal article" date="2017" name="G3 (Bethesda)">
        <title>First Draft Genome Sequence of the Pathogenic Fungus Lomentospora prolificans (Formerly Scedosporium prolificans).</title>
        <authorList>
            <person name="Luo R."/>
            <person name="Zimin A."/>
            <person name="Workman R."/>
            <person name="Fan Y."/>
            <person name="Pertea G."/>
            <person name="Grossman N."/>
            <person name="Wear M.P."/>
            <person name="Jia B."/>
            <person name="Miller H."/>
            <person name="Casadevall A."/>
            <person name="Timp W."/>
            <person name="Zhang S.X."/>
            <person name="Salzberg S.L."/>
        </authorList>
    </citation>
    <scope>NUCLEOTIDE SEQUENCE [LARGE SCALE GENOMIC DNA]</scope>
    <source>
        <strain evidence="8 9">JHH-5317</strain>
    </source>
</reference>
<dbReference type="UniPathway" id="UPA00164"/>
<comment type="caution">
    <text evidence="8">The sequence shown here is derived from an EMBL/GenBank/DDBJ whole genome shotgun (WGS) entry which is preliminary data.</text>
</comment>
<keyword evidence="4 7" id="KW-0808">Transferase</keyword>
<dbReference type="InParanoid" id="A0A2N3NL89"/>
<sequence length="650" mass="74443">MEAPKPKACKVASRSTKGHYLIEFCSELGRQVGGIYTVIKSKAPFTKRQYDDRYLIVGPLVRQSASLEAEPLTPPTPELSATLKALEMRGIHTVYGRWQIEGSPRVLLIDTTIGCGFLEEWRDDFARLAGIPLPFPEDDELINESIIFGYLSAWFMEEFTKHEKEKVILAHFHEWPAALGLLLIKRQQLDIVSIFTAHATVLGRELCTKGTDWYDILDTLDVDEEAKNIDHYHWHGLETAVAHAADLFTTVSDITAQESEFLLRRKPDQVLPNGLNISQMTAFNEAENLRRTSSKRKLQDFVRSHFYGHLDFNLEETLFFFIAGRYEFRNKGADIYIESLARLNDQLKAQNSDVTIVAFIIMPAKTTSIKTETLKGKAVIKSLKDYVAEMNRNINTKLLEQALKWKEGDPIPTKLDLITEQENIDFQRHLYSLQRKDLPPVCTHNLTNEKDDPILKRLKLVGLQNQASDRVKVVFYPSFLNPSDPVLPMSYYEFMRGTHLGIFPSVYEPWGYTAAECVAMGIPSITSNVTGFGLYMEQLLGEGTSDYGVYIVDRRSQDFDSSATQITEYMQQFCKMTHRERATLRHFTEDLSEVLDWEHMELEYDKSRRSALRLMYPGQVPQEEGDDWPRDIKEKLAQCVFNFIDVSGGL</sequence>
<dbReference type="GO" id="GO:0004373">
    <property type="term" value="F:alpha-1,4-glucan glucosyltransferase (UDP-glucose donor) activity"/>
    <property type="evidence" value="ECO:0007669"/>
    <property type="project" value="UniProtKB-EC"/>
</dbReference>
<keyword evidence="9" id="KW-1185">Reference proteome</keyword>
<evidence type="ECO:0000256" key="6">
    <source>
        <dbReference type="ARBA" id="ARBA00047345"/>
    </source>
</evidence>
<organism evidence="8 9">
    <name type="scientific">Lomentospora prolificans</name>
    <dbReference type="NCBI Taxonomy" id="41688"/>
    <lineage>
        <taxon>Eukaryota</taxon>
        <taxon>Fungi</taxon>
        <taxon>Dikarya</taxon>
        <taxon>Ascomycota</taxon>
        <taxon>Pezizomycotina</taxon>
        <taxon>Sordariomycetes</taxon>
        <taxon>Hypocreomycetidae</taxon>
        <taxon>Microascales</taxon>
        <taxon>Microascaceae</taxon>
        <taxon>Lomentospora</taxon>
    </lineage>
</organism>
<dbReference type="AlphaFoldDB" id="A0A2N3NL89"/>
<dbReference type="EC" id="2.4.1.11" evidence="7"/>
<accession>A0A2N3NL89</accession>
<gene>
    <name evidence="8" type="ORF">jhhlp_000523</name>
</gene>
<evidence type="ECO:0000256" key="5">
    <source>
        <dbReference type="ARBA" id="ARBA00023056"/>
    </source>
</evidence>
<evidence type="ECO:0000256" key="4">
    <source>
        <dbReference type="ARBA" id="ARBA00022679"/>
    </source>
</evidence>
<dbReference type="InterPro" id="IPR008631">
    <property type="entry name" value="Glycogen_synth"/>
</dbReference>
<dbReference type="GO" id="GO:0005737">
    <property type="term" value="C:cytoplasm"/>
    <property type="evidence" value="ECO:0007669"/>
    <property type="project" value="TreeGrafter"/>
</dbReference>
<dbReference type="Gene3D" id="6.10.260.10">
    <property type="match status" value="1"/>
</dbReference>